<evidence type="ECO:0000313" key="2">
    <source>
        <dbReference type="EMBL" id="TNN34727.1"/>
    </source>
</evidence>
<proteinExistence type="predicted"/>
<accession>A0A4Z2F0J9</accession>
<name>A0A4Z2F0J9_9TELE</name>
<comment type="caution">
    <text evidence="2">The sequence shown here is derived from an EMBL/GenBank/DDBJ whole genome shotgun (WGS) entry which is preliminary data.</text>
</comment>
<evidence type="ECO:0000313" key="3">
    <source>
        <dbReference type="Proteomes" id="UP000314294"/>
    </source>
</evidence>
<feature type="region of interest" description="Disordered" evidence="1">
    <location>
        <begin position="1"/>
        <end position="21"/>
    </location>
</feature>
<feature type="compositionally biased region" description="Basic and acidic residues" evidence="1">
    <location>
        <begin position="60"/>
        <end position="69"/>
    </location>
</feature>
<keyword evidence="3" id="KW-1185">Reference proteome</keyword>
<protein>
    <submittedName>
        <fullName evidence="2">Uncharacterized protein</fullName>
    </submittedName>
</protein>
<dbReference type="Proteomes" id="UP000314294">
    <property type="component" value="Unassembled WGS sequence"/>
</dbReference>
<evidence type="ECO:0000256" key="1">
    <source>
        <dbReference type="SAM" id="MobiDB-lite"/>
    </source>
</evidence>
<gene>
    <name evidence="2" type="ORF">EYF80_055110</name>
</gene>
<organism evidence="2 3">
    <name type="scientific">Liparis tanakae</name>
    <name type="common">Tanaka's snailfish</name>
    <dbReference type="NCBI Taxonomy" id="230148"/>
    <lineage>
        <taxon>Eukaryota</taxon>
        <taxon>Metazoa</taxon>
        <taxon>Chordata</taxon>
        <taxon>Craniata</taxon>
        <taxon>Vertebrata</taxon>
        <taxon>Euteleostomi</taxon>
        <taxon>Actinopterygii</taxon>
        <taxon>Neopterygii</taxon>
        <taxon>Teleostei</taxon>
        <taxon>Neoteleostei</taxon>
        <taxon>Acanthomorphata</taxon>
        <taxon>Eupercaria</taxon>
        <taxon>Perciformes</taxon>
        <taxon>Cottioidei</taxon>
        <taxon>Cottales</taxon>
        <taxon>Liparidae</taxon>
        <taxon>Liparis</taxon>
    </lineage>
</organism>
<feature type="region of interest" description="Disordered" evidence="1">
    <location>
        <begin position="52"/>
        <end position="78"/>
    </location>
</feature>
<sequence>MRDNEALIQGQSPGARATRSRRNASYLFPGAGFRCQTFPSSLFPMSVTSISEDVFGPTEEPPRRSRRDVAPLPSDAAS</sequence>
<reference evidence="2 3" key="1">
    <citation type="submission" date="2019-03" db="EMBL/GenBank/DDBJ databases">
        <title>First draft genome of Liparis tanakae, snailfish: a comprehensive survey of snailfish specific genes.</title>
        <authorList>
            <person name="Kim W."/>
            <person name="Song I."/>
            <person name="Jeong J.-H."/>
            <person name="Kim D."/>
            <person name="Kim S."/>
            <person name="Ryu S."/>
            <person name="Song J.Y."/>
            <person name="Lee S.K."/>
        </authorList>
    </citation>
    <scope>NUCLEOTIDE SEQUENCE [LARGE SCALE GENOMIC DNA]</scope>
    <source>
        <tissue evidence="2">Muscle</tissue>
    </source>
</reference>
<dbReference type="EMBL" id="SRLO01001902">
    <property type="protein sequence ID" value="TNN34727.1"/>
    <property type="molecule type" value="Genomic_DNA"/>
</dbReference>
<dbReference type="AlphaFoldDB" id="A0A4Z2F0J9"/>